<accession>A0ABV0V6P4</accession>
<dbReference type="EMBL" id="JAHRIQ010096367">
    <property type="protein sequence ID" value="MEQ2253015.1"/>
    <property type="molecule type" value="Genomic_DNA"/>
</dbReference>
<evidence type="ECO:0000313" key="2">
    <source>
        <dbReference type="Proteomes" id="UP001482620"/>
    </source>
</evidence>
<organism evidence="1 2">
    <name type="scientific">Ilyodon furcidens</name>
    <name type="common">goldbreast splitfin</name>
    <dbReference type="NCBI Taxonomy" id="33524"/>
    <lineage>
        <taxon>Eukaryota</taxon>
        <taxon>Metazoa</taxon>
        <taxon>Chordata</taxon>
        <taxon>Craniata</taxon>
        <taxon>Vertebrata</taxon>
        <taxon>Euteleostomi</taxon>
        <taxon>Actinopterygii</taxon>
        <taxon>Neopterygii</taxon>
        <taxon>Teleostei</taxon>
        <taxon>Neoteleostei</taxon>
        <taxon>Acanthomorphata</taxon>
        <taxon>Ovalentaria</taxon>
        <taxon>Atherinomorphae</taxon>
        <taxon>Cyprinodontiformes</taxon>
        <taxon>Goodeidae</taxon>
        <taxon>Ilyodon</taxon>
    </lineage>
</organism>
<dbReference type="Proteomes" id="UP001482620">
    <property type="component" value="Unassembled WGS sequence"/>
</dbReference>
<evidence type="ECO:0000313" key="1">
    <source>
        <dbReference type="EMBL" id="MEQ2253015.1"/>
    </source>
</evidence>
<comment type="caution">
    <text evidence="1">The sequence shown here is derived from an EMBL/GenBank/DDBJ whole genome shotgun (WGS) entry which is preliminary data.</text>
</comment>
<sequence>VGANGRVRQKGRHFHEYMKEILSSHSRGTEEFVSAHDANTTKSWFNDYGVTVLD</sequence>
<keyword evidence="2" id="KW-1185">Reference proteome</keyword>
<protein>
    <submittedName>
        <fullName evidence="1">Uncharacterized protein</fullName>
    </submittedName>
</protein>
<proteinExistence type="predicted"/>
<gene>
    <name evidence="1" type="ORF">ILYODFUR_027695</name>
</gene>
<reference evidence="1 2" key="1">
    <citation type="submission" date="2021-06" db="EMBL/GenBank/DDBJ databases">
        <authorList>
            <person name="Palmer J.M."/>
        </authorList>
    </citation>
    <scope>NUCLEOTIDE SEQUENCE [LARGE SCALE GENOMIC DNA]</scope>
    <source>
        <strain evidence="2">if_2019</strain>
        <tissue evidence="1">Muscle</tissue>
    </source>
</reference>
<feature type="non-terminal residue" evidence="1">
    <location>
        <position position="1"/>
    </location>
</feature>
<name>A0ABV0V6P4_9TELE</name>